<keyword evidence="9 14" id="KW-0067">ATP-binding</keyword>
<evidence type="ECO:0000256" key="12">
    <source>
        <dbReference type="ARBA" id="ARBA00023146"/>
    </source>
</evidence>
<dbReference type="EMBL" id="BMNY01000001">
    <property type="protein sequence ID" value="GGM70904.1"/>
    <property type="molecule type" value="Genomic_DNA"/>
</dbReference>
<keyword evidence="5 14" id="KW-0436">Ligase</keyword>
<accession>A0AA37BQQ4</accession>
<feature type="binding site" evidence="14">
    <location>
        <position position="376"/>
    </location>
    <ligand>
        <name>Zn(2+)</name>
        <dbReference type="ChEBI" id="CHEBI:29105"/>
        <note>catalytic</note>
    </ligand>
</feature>
<sequence>MTNSLVFTARPGKNYMEQIPRDVKGRAVAVMAEGKIYDLRLSPEREVEAQVVTQDSEEGIRILRHSAAHLLAQAVTELYPGALPNAGPVTEDGFYYDIFMDPISSQDLERIEERMREIASRDIPIVREVHSRQELLSIFSCNRFKLDKIRANVPEGGQSTVYRQGEFVDFCQGPHVPSTGYLKHVKLLSVASTNYLGDPSRERLIRIYGTAFPDEKSLKQYLKNREEALRRDHRRIGEEMDLFVFNSERAPGFPLYTPYGAAIRNELIQYMRDLNRENGWLEVSTPHIFRDTIWKQSGHYAKYRPNMYVFQLEDGDGYGVKPMNCPGHITIFERRMYSFREMPVKLCEAGTVYRYEKSGEVGGLTRPRMFTIDDGHAFLRKDQIQEEVISILRMITRTFREILGITDMKFDLSVIDREHPENYLLSYRCHSCSSVSEIRAASLQGELACPVCGSREIEPDFSAWDEATEQLRKALESLNIQYKEYPGEAAFYGPKIDVHVKDALGRYWQFSTVQLDFFMPINFDLTYVGSGGSKERVVMIHRAIYGSYERFMALLLENFAGKLPTWLSPIQVYITPVSNSYDDYAAEVSRALSREGIRVELDTSPETVAKKIRMIRQKRPAYIVVVGERERSSGSVTVRNRKDQQNSYGLSEFISRLKEEIRERNLEQTL</sequence>
<keyword evidence="7 14" id="KW-0547">Nucleotide-binding</keyword>
<dbReference type="Gene3D" id="3.40.50.800">
    <property type="entry name" value="Anticodon-binding domain"/>
    <property type="match status" value="1"/>
</dbReference>
<dbReference type="InterPro" id="IPR002320">
    <property type="entry name" value="Thr-tRNA-ligase_IIa"/>
</dbReference>
<comment type="cofactor">
    <cofactor evidence="14">
        <name>Zn(2+)</name>
        <dbReference type="ChEBI" id="CHEBI:29105"/>
    </cofactor>
    <text evidence="14">Binds 1 zinc ion per subunit.</text>
</comment>
<dbReference type="SUPFAM" id="SSF55186">
    <property type="entry name" value="ThrRS/AlaRS common domain"/>
    <property type="match status" value="1"/>
</dbReference>
<reference evidence="16" key="2">
    <citation type="submission" date="2022-09" db="EMBL/GenBank/DDBJ databases">
        <authorList>
            <person name="Sun Q."/>
            <person name="Ohkuma M."/>
        </authorList>
    </citation>
    <scope>NUCLEOTIDE SEQUENCE</scope>
    <source>
        <strain evidence="16">JCM 13583</strain>
    </source>
</reference>
<evidence type="ECO:0000256" key="7">
    <source>
        <dbReference type="ARBA" id="ARBA00022741"/>
    </source>
</evidence>
<evidence type="ECO:0000256" key="6">
    <source>
        <dbReference type="ARBA" id="ARBA00022723"/>
    </source>
</evidence>
<dbReference type="InterPro" id="IPR033728">
    <property type="entry name" value="ThrRS_core"/>
</dbReference>
<gene>
    <name evidence="14 16" type="primary">thrS</name>
    <name evidence="16" type="ORF">GCM10007108_06170</name>
</gene>
<dbReference type="SUPFAM" id="SSF55681">
    <property type="entry name" value="Class II aaRS and biotin synthetases"/>
    <property type="match status" value="1"/>
</dbReference>
<comment type="caution">
    <text evidence="14">Lacks conserved residue(s) required for the propagation of feature annotation.</text>
</comment>
<keyword evidence="6 14" id="KW-0479">Metal-binding</keyword>
<dbReference type="InterPro" id="IPR045864">
    <property type="entry name" value="aa-tRNA-synth_II/BPL/LPL"/>
</dbReference>
<comment type="subcellular location">
    <subcellularLocation>
        <location evidence="1 14">Cytoplasm</location>
    </subcellularLocation>
</comment>
<evidence type="ECO:0000256" key="2">
    <source>
        <dbReference type="ARBA" id="ARBA00008226"/>
    </source>
</evidence>
<dbReference type="InterPro" id="IPR036621">
    <property type="entry name" value="Anticodon-bd_dom_sf"/>
</dbReference>
<dbReference type="FunFam" id="3.30.930.10:FF:000002">
    <property type="entry name" value="Threonine--tRNA ligase"/>
    <property type="match status" value="2"/>
</dbReference>
<dbReference type="GO" id="GO:0002161">
    <property type="term" value="F:aminoacyl-tRNA deacylase activity"/>
    <property type="evidence" value="ECO:0007669"/>
    <property type="project" value="UniProtKB-ARBA"/>
</dbReference>
<keyword evidence="3 14" id="KW-0963">Cytoplasm</keyword>
<keyword evidence="17" id="KW-1185">Reference proteome</keyword>
<evidence type="ECO:0000256" key="10">
    <source>
        <dbReference type="ARBA" id="ARBA00022884"/>
    </source>
</evidence>
<dbReference type="GO" id="GO:0006435">
    <property type="term" value="P:threonyl-tRNA aminoacylation"/>
    <property type="evidence" value="ECO:0007669"/>
    <property type="project" value="UniProtKB-UniRule"/>
</dbReference>
<dbReference type="RefSeq" id="WP_188680218.1">
    <property type="nucleotide sequence ID" value="NZ_BMNY01000001.1"/>
</dbReference>
<dbReference type="SMART" id="SM00863">
    <property type="entry name" value="tRNA_SAD"/>
    <property type="match status" value="1"/>
</dbReference>
<dbReference type="GO" id="GO:0000049">
    <property type="term" value="F:tRNA binding"/>
    <property type="evidence" value="ECO:0007669"/>
    <property type="project" value="UniProtKB-KW"/>
</dbReference>
<evidence type="ECO:0000256" key="4">
    <source>
        <dbReference type="ARBA" id="ARBA00022555"/>
    </source>
</evidence>
<dbReference type="PANTHER" id="PTHR11451:SF44">
    <property type="entry name" value="THREONINE--TRNA LIGASE, CHLOROPLASTIC_MITOCHONDRIAL 2"/>
    <property type="match status" value="1"/>
</dbReference>
<proteinExistence type="inferred from homology"/>
<evidence type="ECO:0000313" key="16">
    <source>
        <dbReference type="EMBL" id="GGM70904.1"/>
    </source>
</evidence>
<protein>
    <recommendedName>
        <fullName evidence="14">Threonine--tRNA ligase</fullName>
        <ecNumber evidence="14">6.1.1.3</ecNumber>
    </recommendedName>
    <alternativeName>
        <fullName evidence="14">Threonyl-tRNA synthetase</fullName>
        <shortName evidence="14">ThrRS</shortName>
    </alternativeName>
</protein>
<dbReference type="PANTHER" id="PTHR11451">
    <property type="entry name" value="THREONINE-TRNA LIGASE"/>
    <property type="match status" value="1"/>
</dbReference>
<dbReference type="HAMAP" id="MF_00184">
    <property type="entry name" value="Thr_tRNA_synth"/>
    <property type="match status" value="1"/>
</dbReference>
<dbReference type="AlphaFoldDB" id="A0AA37BQQ4"/>
<evidence type="ECO:0000313" key="17">
    <source>
        <dbReference type="Proteomes" id="UP000632195"/>
    </source>
</evidence>
<dbReference type="Proteomes" id="UP000632195">
    <property type="component" value="Unassembled WGS sequence"/>
</dbReference>
<evidence type="ECO:0000256" key="14">
    <source>
        <dbReference type="HAMAP-Rule" id="MF_00184"/>
    </source>
</evidence>
<keyword evidence="10 14" id="KW-0694">RNA-binding</keyword>
<dbReference type="FunFam" id="3.30.980.10:FF:000005">
    <property type="entry name" value="Threonyl-tRNA synthetase, mitochondrial"/>
    <property type="match status" value="1"/>
</dbReference>
<comment type="similarity">
    <text evidence="2 14">Belongs to the class-II aminoacyl-tRNA synthetase family.</text>
</comment>
<keyword evidence="4 14" id="KW-0820">tRNA-binding</keyword>
<dbReference type="Gene3D" id="3.30.980.10">
    <property type="entry name" value="Threonyl-trna Synthetase, Chain A, domain 2"/>
    <property type="match status" value="1"/>
</dbReference>
<dbReference type="Pfam" id="PF00587">
    <property type="entry name" value="tRNA-synt_2b"/>
    <property type="match status" value="1"/>
</dbReference>
<dbReference type="GO" id="GO:0005737">
    <property type="term" value="C:cytoplasm"/>
    <property type="evidence" value="ECO:0007669"/>
    <property type="project" value="UniProtKB-SubCell"/>
</dbReference>
<evidence type="ECO:0000256" key="11">
    <source>
        <dbReference type="ARBA" id="ARBA00022917"/>
    </source>
</evidence>
<dbReference type="Pfam" id="PF03129">
    <property type="entry name" value="HGTP_anticodon"/>
    <property type="match status" value="1"/>
</dbReference>
<feature type="binding site" evidence="14">
    <location>
        <position position="325"/>
    </location>
    <ligand>
        <name>Zn(2+)</name>
        <dbReference type="ChEBI" id="CHEBI:29105"/>
        <note>catalytic</note>
    </ligand>
</feature>
<dbReference type="CDD" id="cd00860">
    <property type="entry name" value="ThrRS_anticodon"/>
    <property type="match status" value="1"/>
</dbReference>
<comment type="caution">
    <text evidence="16">The sequence shown here is derived from an EMBL/GenBank/DDBJ whole genome shotgun (WGS) entry which is preliminary data.</text>
</comment>
<dbReference type="Gene3D" id="3.30.54.20">
    <property type="match status" value="1"/>
</dbReference>
<evidence type="ECO:0000256" key="9">
    <source>
        <dbReference type="ARBA" id="ARBA00022840"/>
    </source>
</evidence>
<reference evidence="16" key="1">
    <citation type="journal article" date="2014" name="Int. J. Syst. Evol. Microbiol.">
        <title>Complete genome sequence of Corynebacterium casei LMG S-19264T (=DSM 44701T), isolated from a smear-ripened cheese.</title>
        <authorList>
            <consortium name="US DOE Joint Genome Institute (JGI-PGF)"/>
            <person name="Walter F."/>
            <person name="Albersmeier A."/>
            <person name="Kalinowski J."/>
            <person name="Ruckert C."/>
        </authorList>
    </citation>
    <scope>NUCLEOTIDE SEQUENCE</scope>
    <source>
        <strain evidence="16">JCM 13583</strain>
    </source>
</reference>
<dbReference type="InterPro" id="IPR002314">
    <property type="entry name" value="aa-tRNA-synt_IIb"/>
</dbReference>
<keyword evidence="12 14" id="KW-0030">Aminoacyl-tRNA synthetase</keyword>
<comment type="catalytic activity">
    <reaction evidence="13 14">
        <text>tRNA(Thr) + L-threonine + ATP = L-threonyl-tRNA(Thr) + AMP + diphosphate + H(+)</text>
        <dbReference type="Rhea" id="RHEA:24624"/>
        <dbReference type="Rhea" id="RHEA-COMP:9670"/>
        <dbReference type="Rhea" id="RHEA-COMP:9704"/>
        <dbReference type="ChEBI" id="CHEBI:15378"/>
        <dbReference type="ChEBI" id="CHEBI:30616"/>
        <dbReference type="ChEBI" id="CHEBI:33019"/>
        <dbReference type="ChEBI" id="CHEBI:57926"/>
        <dbReference type="ChEBI" id="CHEBI:78442"/>
        <dbReference type="ChEBI" id="CHEBI:78534"/>
        <dbReference type="ChEBI" id="CHEBI:456215"/>
        <dbReference type="EC" id="6.1.1.3"/>
    </reaction>
</comment>
<organism evidence="16 17">
    <name type="scientific">Thermogymnomonas acidicola</name>
    <dbReference type="NCBI Taxonomy" id="399579"/>
    <lineage>
        <taxon>Archaea</taxon>
        <taxon>Methanobacteriati</taxon>
        <taxon>Thermoplasmatota</taxon>
        <taxon>Thermoplasmata</taxon>
        <taxon>Thermoplasmatales</taxon>
        <taxon>Thermogymnomonas</taxon>
    </lineage>
</organism>
<dbReference type="PROSITE" id="PS50862">
    <property type="entry name" value="AA_TRNA_LIGASE_II"/>
    <property type="match status" value="1"/>
</dbReference>
<dbReference type="GO" id="GO:0046872">
    <property type="term" value="F:metal ion binding"/>
    <property type="evidence" value="ECO:0007669"/>
    <property type="project" value="UniProtKB-KW"/>
</dbReference>
<dbReference type="Pfam" id="PF07973">
    <property type="entry name" value="tRNA_SAD"/>
    <property type="match status" value="1"/>
</dbReference>
<name>A0AA37BQQ4_9ARCH</name>
<dbReference type="GO" id="GO:0004829">
    <property type="term" value="F:threonine-tRNA ligase activity"/>
    <property type="evidence" value="ECO:0007669"/>
    <property type="project" value="UniProtKB-UniRule"/>
</dbReference>
<evidence type="ECO:0000259" key="15">
    <source>
        <dbReference type="PROSITE" id="PS50862"/>
    </source>
</evidence>
<dbReference type="InterPro" id="IPR006195">
    <property type="entry name" value="aa-tRNA-synth_II"/>
</dbReference>
<evidence type="ECO:0000256" key="8">
    <source>
        <dbReference type="ARBA" id="ARBA00022833"/>
    </source>
</evidence>
<dbReference type="InterPro" id="IPR004154">
    <property type="entry name" value="Anticodon-bd"/>
</dbReference>
<dbReference type="Gene3D" id="3.30.930.10">
    <property type="entry name" value="Bira Bifunctional Protein, Domain 2"/>
    <property type="match status" value="2"/>
</dbReference>
<dbReference type="SUPFAM" id="SSF52954">
    <property type="entry name" value="Class II aaRS ABD-related"/>
    <property type="match status" value="1"/>
</dbReference>
<evidence type="ECO:0000256" key="1">
    <source>
        <dbReference type="ARBA" id="ARBA00004496"/>
    </source>
</evidence>
<evidence type="ECO:0000256" key="5">
    <source>
        <dbReference type="ARBA" id="ARBA00022598"/>
    </source>
</evidence>
<comment type="subunit">
    <text evidence="14">Homodimer.</text>
</comment>
<keyword evidence="8 14" id="KW-0862">Zinc</keyword>
<dbReference type="FunFam" id="3.40.50.800:FF:000001">
    <property type="entry name" value="Threonine--tRNA ligase"/>
    <property type="match status" value="1"/>
</dbReference>
<feature type="binding site" evidence="14">
    <location>
        <position position="541"/>
    </location>
    <ligand>
        <name>Zn(2+)</name>
        <dbReference type="ChEBI" id="CHEBI:29105"/>
        <note>catalytic</note>
    </ligand>
</feature>
<dbReference type="InterPro" id="IPR018163">
    <property type="entry name" value="Thr/Ala-tRNA-synth_IIc_edit"/>
</dbReference>
<dbReference type="EC" id="6.1.1.3" evidence="14"/>
<dbReference type="InterPro" id="IPR012947">
    <property type="entry name" value="tRNA_SAD"/>
</dbReference>
<dbReference type="InterPro" id="IPR047246">
    <property type="entry name" value="ThrRS_anticodon"/>
</dbReference>
<evidence type="ECO:0000256" key="3">
    <source>
        <dbReference type="ARBA" id="ARBA00022490"/>
    </source>
</evidence>
<keyword evidence="11 14" id="KW-0648">Protein biosynthesis</keyword>
<dbReference type="CDD" id="cd00771">
    <property type="entry name" value="ThrRS_core"/>
    <property type="match status" value="1"/>
</dbReference>
<dbReference type="GO" id="GO:0005524">
    <property type="term" value="F:ATP binding"/>
    <property type="evidence" value="ECO:0007669"/>
    <property type="project" value="UniProtKB-UniRule"/>
</dbReference>
<dbReference type="PRINTS" id="PR01047">
    <property type="entry name" value="TRNASYNTHTHR"/>
</dbReference>
<feature type="domain" description="Aminoacyl-transfer RNA synthetases class-II family profile" evidence="15">
    <location>
        <begin position="232"/>
        <end position="564"/>
    </location>
</feature>
<evidence type="ECO:0000256" key="13">
    <source>
        <dbReference type="ARBA" id="ARBA00049515"/>
    </source>
</evidence>